<reference evidence="10" key="1">
    <citation type="submission" date="2020-03" db="EMBL/GenBank/DDBJ databases">
        <authorList>
            <person name="Weist P."/>
        </authorList>
    </citation>
    <scope>NUCLEOTIDE SEQUENCE</scope>
</reference>
<dbReference type="InterPro" id="IPR003599">
    <property type="entry name" value="Ig_sub"/>
</dbReference>
<feature type="domain" description="Ig-like" evidence="9">
    <location>
        <begin position="605"/>
        <end position="709"/>
    </location>
</feature>
<dbReference type="PROSITE" id="PS50835">
    <property type="entry name" value="IG_LIKE"/>
    <property type="match status" value="2"/>
</dbReference>
<evidence type="ECO:0000256" key="7">
    <source>
        <dbReference type="SAM" id="Phobius"/>
    </source>
</evidence>
<dbReference type="Proteomes" id="UP001153269">
    <property type="component" value="Unassembled WGS sequence"/>
</dbReference>
<dbReference type="SUPFAM" id="SSF48726">
    <property type="entry name" value="Immunoglobulin"/>
    <property type="match status" value="3"/>
</dbReference>
<comment type="caution">
    <text evidence="10">The sequence shown here is derived from an EMBL/GenBank/DDBJ whole genome shotgun (WGS) entry which is preliminary data.</text>
</comment>
<dbReference type="GO" id="GO:0007165">
    <property type="term" value="P:signal transduction"/>
    <property type="evidence" value="ECO:0007669"/>
    <property type="project" value="InterPro"/>
</dbReference>
<evidence type="ECO:0000313" key="10">
    <source>
        <dbReference type="EMBL" id="CAB1436731.1"/>
    </source>
</evidence>
<dbReference type="PROSITE" id="PS50104">
    <property type="entry name" value="TIR"/>
    <property type="match status" value="2"/>
</dbReference>
<name>A0A9N7YRB5_PLEPL</name>
<keyword evidence="3" id="KW-0520">NAD</keyword>
<dbReference type="InterPro" id="IPR013783">
    <property type="entry name" value="Ig-like_fold"/>
</dbReference>
<dbReference type="PANTHER" id="PTHR11890:SF26">
    <property type="entry name" value="INTERLEUKIN-1 RECEPTOR TYPE 1"/>
    <property type="match status" value="1"/>
</dbReference>
<dbReference type="InterPro" id="IPR000157">
    <property type="entry name" value="TIR_dom"/>
</dbReference>
<keyword evidence="2" id="KW-0378">Hydrolase</keyword>
<keyword evidence="7" id="KW-0812">Transmembrane</keyword>
<accession>A0A9N7YRB5</accession>
<evidence type="ECO:0000256" key="5">
    <source>
        <dbReference type="ARBA" id="ARBA00023180"/>
    </source>
</evidence>
<evidence type="ECO:0000313" key="11">
    <source>
        <dbReference type="Proteomes" id="UP001153269"/>
    </source>
</evidence>
<dbReference type="FunFam" id="3.40.50.10140:FF:000009">
    <property type="entry name" value="X-linked interleukin-1 receptor accessory protein-like 1"/>
    <property type="match status" value="1"/>
</dbReference>
<feature type="transmembrane region" description="Helical" evidence="7">
    <location>
        <begin position="68"/>
        <end position="93"/>
    </location>
</feature>
<keyword evidence="7" id="KW-0472">Membrane</keyword>
<evidence type="ECO:0000256" key="1">
    <source>
        <dbReference type="ARBA" id="ARBA00009752"/>
    </source>
</evidence>
<proteinExistence type="inferred from homology"/>
<dbReference type="InterPro" id="IPR007110">
    <property type="entry name" value="Ig-like_dom"/>
</dbReference>
<keyword evidence="11" id="KW-1185">Reference proteome</keyword>
<organism evidence="10 11">
    <name type="scientific">Pleuronectes platessa</name>
    <name type="common">European plaice</name>
    <dbReference type="NCBI Taxonomy" id="8262"/>
    <lineage>
        <taxon>Eukaryota</taxon>
        <taxon>Metazoa</taxon>
        <taxon>Chordata</taxon>
        <taxon>Craniata</taxon>
        <taxon>Vertebrata</taxon>
        <taxon>Euteleostomi</taxon>
        <taxon>Actinopterygii</taxon>
        <taxon>Neopterygii</taxon>
        <taxon>Teleostei</taxon>
        <taxon>Neoteleostei</taxon>
        <taxon>Acanthomorphata</taxon>
        <taxon>Carangaria</taxon>
        <taxon>Pleuronectiformes</taxon>
        <taxon>Pleuronectoidei</taxon>
        <taxon>Pleuronectidae</taxon>
        <taxon>Pleuronectes</taxon>
    </lineage>
</organism>
<keyword evidence="5" id="KW-0325">Glycoprotein</keyword>
<sequence length="945" mass="107622">MRAELECKAFIGFSEDHITYMYWTIGGTFTEEHEGLKESWKYTHDSGMVDPNRRDNGLVLLQEADHSAFYTTIALCLTGIIASLALAAGSLFFKIEVVLAYRKLLRYFSKQAPDGKLYDGYVSFLHPDTLSSSETENFALHILPEELEKKHGYSLYIRGRDDCPGEALHDVIAATLQKCCRLIILLSNETKSPTEVKTEEMSPLCNDQNQLCYEQTIGIYDALTQNDTRVILVEIGGPVDYNRLPESLHYIKRKQGALKWENASPGTHSLSKLHSTRKFWKKLRSSFTREMLMNIMDITPDILFPTFIASSIEILDILVKGALTSVHTVKRWRRDSELQLAGFQLFRVDRNTELSGKTKDGEEKTTDGEWLNPPQLPAFYEIMDASRLLILIFVVMSTFECSGSDTAELQCEVNSETIYLVEGEALYFVHEAPAESTLSNQTLKWYKNNSRIEYISYDEKERIHLHGGAIFFLNVVPGDSGLYTARLERQNGECNNYIVEVKVFEASERENHKLLYGEIKDSDQNKNVECPDRAKETCIKFGGNYTWYKDYSLLQGHHKDNMWIQNSSKQDEGVYTCICTWRHNDRLYNTSGSRRLYVLDTKSYPDVEILSPLNKEQFADESLELKLNCTVECGRNVKDVCTASWYVNGNQVNQMAGYNQTIKQIMEMPSKTTITTAILTIKKVSAKDFRAEFECRGIGSYTAKSATLTLKRRASITSLVIRAVCVLLVCVFAAVLVKCFAVDLALLFRPCFHLRSHEKDARMYDAYVVYQMQKMDKVTENTLCQFITQVLPSVLEEKCGYRLFIQGRDDIPGEDHMELVENNMKQSRRLMVILTPGSGSGCEMTDQHPDSLCDSVIGGFDWQVGLHHALVQREMSVILIQLGDTGPQGYTHLPIGLQHLIRKSAPIRWPDVSRNAAARNSRFWKRVRYLMPATPAKRCPQSALI</sequence>
<evidence type="ECO:0000256" key="6">
    <source>
        <dbReference type="ARBA" id="ARBA00023319"/>
    </source>
</evidence>
<evidence type="ECO:0000256" key="4">
    <source>
        <dbReference type="ARBA" id="ARBA00023157"/>
    </source>
</evidence>
<dbReference type="Pfam" id="PF01582">
    <property type="entry name" value="TIR"/>
    <property type="match status" value="2"/>
</dbReference>
<evidence type="ECO:0000259" key="9">
    <source>
        <dbReference type="PROSITE" id="PS50835"/>
    </source>
</evidence>
<gene>
    <name evidence="10" type="ORF">PLEPLA_LOCUS24764</name>
</gene>
<evidence type="ECO:0008006" key="12">
    <source>
        <dbReference type="Google" id="ProtNLM"/>
    </source>
</evidence>
<comment type="similarity">
    <text evidence="1">Belongs to the interleukin-1 receptor family.</text>
</comment>
<dbReference type="GO" id="GO:0016787">
    <property type="term" value="F:hydrolase activity"/>
    <property type="evidence" value="ECO:0007669"/>
    <property type="project" value="UniProtKB-KW"/>
</dbReference>
<dbReference type="Gene3D" id="2.60.40.10">
    <property type="entry name" value="Immunoglobulins"/>
    <property type="match status" value="3"/>
</dbReference>
<dbReference type="SUPFAM" id="SSF52200">
    <property type="entry name" value="Toll/Interleukin receptor TIR domain"/>
    <property type="match status" value="2"/>
</dbReference>
<feature type="domain" description="TIR" evidence="8">
    <location>
        <begin position="762"/>
        <end position="931"/>
    </location>
</feature>
<dbReference type="InterPro" id="IPR035897">
    <property type="entry name" value="Toll_tir_struct_dom_sf"/>
</dbReference>
<feature type="domain" description="TIR" evidence="8">
    <location>
        <begin position="116"/>
        <end position="287"/>
    </location>
</feature>
<keyword evidence="6" id="KW-0393">Immunoglobulin domain</keyword>
<dbReference type="SMART" id="SM00409">
    <property type="entry name" value="IG"/>
    <property type="match status" value="3"/>
</dbReference>
<evidence type="ECO:0000256" key="3">
    <source>
        <dbReference type="ARBA" id="ARBA00023027"/>
    </source>
</evidence>
<dbReference type="SMART" id="SM00255">
    <property type="entry name" value="TIR"/>
    <property type="match status" value="2"/>
</dbReference>
<keyword evidence="7" id="KW-1133">Transmembrane helix</keyword>
<dbReference type="PRINTS" id="PR01537">
    <property type="entry name" value="INTRLKN1R1F"/>
</dbReference>
<dbReference type="AlphaFoldDB" id="A0A9N7YRB5"/>
<feature type="transmembrane region" description="Helical" evidence="7">
    <location>
        <begin position="719"/>
        <end position="748"/>
    </location>
</feature>
<protein>
    <recommendedName>
        <fullName evidence="12">Interleukin-1 receptor-like 1</fullName>
    </recommendedName>
</protein>
<dbReference type="EMBL" id="CADEAL010001933">
    <property type="protein sequence ID" value="CAB1436731.1"/>
    <property type="molecule type" value="Genomic_DNA"/>
</dbReference>
<evidence type="ECO:0000259" key="8">
    <source>
        <dbReference type="PROSITE" id="PS50104"/>
    </source>
</evidence>
<evidence type="ECO:0000256" key="2">
    <source>
        <dbReference type="ARBA" id="ARBA00022801"/>
    </source>
</evidence>
<dbReference type="InterPro" id="IPR015621">
    <property type="entry name" value="IL-1_rcpt_fam"/>
</dbReference>
<keyword evidence="4" id="KW-1015">Disulfide bond</keyword>
<feature type="domain" description="Ig-like" evidence="9">
    <location>
        <begin position="377"/>
        <end position="484"/>
    </location>
</feature>
<dbReference type="InterPro" id="IPR036179">
    <property type="entry name" value="Ig-like_dom_sf"/>
</dbReference>
<dbReference type="PANTHER" id="PTHR11890">
    <property type="entry name" value="INTERLEUKIN-1 RECEPTOR FAMILY MEMBER"/>
    <property type="match status" value="1"/>
</dbReference>
<dbReference type="Gene3D" id="3.40.50.10140">
    <property type="entry name" value="Toll/interleukin-1 receptor homology (TIR) domain"/>
    <property type="match status" value="2"/>
</dbReference>